<accession>A0A6J5UTF0</accession>
<evidence type="ECO:0000313" key="11">
    <source>
        <dbReference type="Proteomes" id="UP000507222"/>
    </source>
</evidence>
<dbReference type="InterPro" id="IPR000719">
    <property type="entry name" value="Prot_kinase_dom"/>
</dbReference>
<evidence type="ECO:0000313" key="10">
    <source>
        <dbReference type="EMBL" id="CAB4279896.1"/>
    </source>
</evidence>
<comment type="catalytic activity">
    <reaction evidence="8">
        <text>L-seryl-[protein] + ATP = O-phospho-L-seryl-[protein] + ADP + H(+)</text>
        <dbReference type="Rhea" id="RHEA:17989"/>
        <dbReference type="Rhea" id="RHEA-COMP:9863"/>
        <dbReference type="Rhea" id="RHEA-COMP:11604"/>
        <dbReference type="ChEBI" id="CHEBI:15378"/>
        <dbReference type="ChEBI" id="CHEBI:29999"/>
        <dbReference type="ChEBI" id="CHEBI:30616"/>
        <dbReference type="ChEBI" id="CHEBI:83421"/>
        <dbReference type="ChEBI" id="CHEBI:456216"/>
        <dbReference type="EC" id="2.7.11.1"/>
    </reaction>
</comment>
<dbReference type="PANTHER" id="PTHR27002:SF422">
    <property type="entry name" value="RECEPTOR-LIKE SERINE_THREONINE-PROTEIN KINASE"/>
    <property type="match status" value="1"/>
</dbReference>
<protein>
    <recommendedName>
        <fullName evidence="1">non-specific serine/threonine protein kinase</fullName>
        <ecNumber evidence="1">2.7.11.1</ecNumber>
    </recommendedName>
</protein>
<keyword evidence="2" id="KW-0723">Serine/threonine-protein kinase</keyword>
<evidence type="ECO:0000256" key="4">
    <source>
        <dbReference type="ARBA" id="ARBA00022741"/>
    </source>
</evidence>
<dbReference type="Pfam" id="PF00069">
    <property type="entry name" value="Pkinase"/>
    <property type="match status" value="1"/>
</dbReference>
<evidence type="ECO:0000256" key="8">
    <source>
        <dbReference type="ARBA" id="ARBA00048679"/>
    </source>
</evidence>
<evidence type="ECO:0000256" key="7">
    <source>
        <dbReference type="ARBA" id="ARBA00047899"/>
    </source>
</evidence>
<keyword evidence="5" id="KW-0418">Kinase</keyword>
<dbReference type="PANTHER" id="PTHR27002">
    <property type="entry name" value="RECEPTOR-LIKE SERINE/THREONINE-PROTEIN KINASE SD1-8"/>
    <property type="match status" value="1"/>
</dbReference>
<dbReference type="InterPro" id="IPR008271">
    <property type="entry name" value="Ser/Thr_kinase_AS"/>
</dbReference>
<dbReference type="PROSITE" id="PS00108">
    <property type="entry name" value="PROTEIN_KINASE_ST"/>
    <property type="match status" value="1"/>
</dbReference>
<dbReference type="AlphaFoldDB" id="A0A6J5UTF0"/>
<evidence type="ECO:0000259" key="9">
    <source>
        <dbReference type="PROSITE" id="PS50011"/>
    </source>
</evidence>
<keyword evidence="4" id="KW-0547">Nucleotide-binding</keyword>
<dbReference type="Proteomes" id="UP000507222">
    <property type="component" value="Unassembled WGS sequence"/>
</dbReference>
<dbReference type="GO" id="GO:0005524">
    <property type="term" value="F:ATP binding"/>
    <property type="evidence" value="ECO:0007669"/>
    <property type="project" value="UniProtKB-KW"/>
</dbReference>
<dbReference type="EC" id="2.7.11.1" evidence="1"/>
<dbReference type="Gene3D" id="1.10.510.10">
    <property type="entry name" value="Transferase(Phosphotransferase) domain 1"/>
    <property type="match status" value="1"/>
</dbReference>
<name>A0A6J5UTF0_PRUAR</name>
<gene>
    <name evidence="10" type="ORF">CURHAP_LOCUS32565</name>
</gene>
<comment type="catalytic activity">
    <reaction evidence="7">
        <text>L-threonyl-[protein] + ATP = O-phospho-L-threonyl-[protein] + ADP + H(+)</text>
        <dbReference type="Rhea" id="RHEA:46608"/>
        <dbReference type="Rhea" id="RHEA-COMP:11060"/>
        <dbReference type="Rhea" id="RHEA-COMP:11605"/>
        <dbReference type="ChEBI" id="CHEBI:15378"/>
        <dbReference type="ChEBI" id="CHEBI:30013"/>
        <dbReference type="ChEBI" id="CHEBI:30616"/>
        <dbReference type="ChEBI" id="CHEBI:61977"/>
        <dbReference type="ChEBI" id="CHEBI:456216"/>
        <dbReference type="EC" id="2.7.11.1"/>
    </reaction>
</comment>
<evidence type="ECO:0000256" key="3">
    <source>
        <dbReference type="ARBA" id="ARBA00022679"/>
    </source>
</evidence>
<evidence type="ECO:0000256" key="1">
    <source>
        <dbReference type="ARBA" id="ARBA00012513"/>
    </source>
</evidence>
<sequence>MTTAPPTLSSAGSSLTEGGAVLDWGQRLKIIQGIARGLLYLHHDSCLKVIHRDLKVCNILLDENMNPKISNFELARIVQGMESLANTHKVVGTM</sequence>
<dbReference type="GO" id="GO:0005886">
    <property type="term" value="C:plasma membrane"/>
    <property type="evidence" value="ECO:0007669"/>
    <property type="project" value="TreeGrafter"/>
</dbReference>
<evidence type="ECO:0000256" key="6">
    <source>
        <dbReference type="ARBA" id="ARBA00022840"/>
    </source>
</evidence>
<evidence type="ECO:0000256" key="2">
    <source>
        <dbReference type="ARBA" id="ARBA00022527"/>
    </source>
</evidence>
<reference evidence="10 11" key="1">
    <citation type="submission" date="2020-05" db="EMBL/GenBank/DDBJ databases">
        <authorList>
            <person name="Campoy J."/>
            <person name="Schneeberger K."/>
            <person name="Spophaly S."/>
        </authorList>
    </citation>
    <scope>NUCLEOTIDE SEQUENCE [LARGE SCALE GENOMIC DNA]</scope>
    <source>
        <strain evidence="10">PruArmRojPasFocal</strain>
    </source>
</reference>
<dbReference type="InterPro" id="IPR011009">
    <property type="entry name" value="Kinase-like_dom_sf"/>
</dbReference>
<evidence type="ECO:0000256" key="5">
    <source>
        <dbReference type="ARBA" id="ARBA00022777"/>
    </source>
</evidence>
<proteinExistence type="predicted"/>
<dbReference type="FunFam" id="1.10.510.10:FF:001023">
    <property type="entry name" value="Os07g0541700 protein"/>
    <property type="match status" value="1"/>
</dbReference>
<feature type="domain" description="Protein kinase" evidence="9">
    <location>
        <begin position="1"/>
        <end position="94"/>
    </location>
</feature>
<organism evidence="10 11">
    <name type="scientific">Prunus armeniaca</name>
    <name type="common">Apricot</name>
    <name type="synonym">Armeniaca vulgaris</name>
    <dbReference type="NCBI Taxonomy" id="36596"/>
    <lineage>
        <taxon>Eukaryota</taxon>
        <taxon>Viridiplantae</taxon>
        <taxon>Streptophyta</taxon>
        <taxon>Embryophyta</taxon>
        <taxon>Tracheophyta</taxon>
        <taxon>Spermatophyta</taxon>
        <taxon>Magnoliopsida</taxon>
        <taxon>eudicotyledons</taxon>
        <taxon>Gunneridae</taxon>
        <taxon>Pentapetalae</taxon>
        <taxon>rosids</taxon>
        <taxon>fabids</taxon>
        <taxon>Rosales</taxon>
        <taxon>Rosaceae</taxon>
        <taxon>Amygdaloideae</taxon>
        <taxon>Amygdaleae</taxon>
        <taxon>Prunus</taxon>
    </lineage>
</organism>
<dbReference type="SUPFAM" id="SSF56112">
    <property type="entry name" value="Protein kinase-like (PK-like)"/>
    <property type="match status" value="1"/>
</dbReference>
<keyword evidence="6" id="KW-0067">ATP-binding</keyword>
<dbReference type="EMBL" id="CAEKDK010000005">
    <property type="protein sequence ID" value="CAB4279896.1"/>
    <property type="molecule type" value="Genomic_DNA"/>
</dbReference>
<dbReference type="GO" id="GO:0004674">
    <property type="term" value="F:protein serine/threonine kinase activity"/>
    <property type="evidence" value="ECO:0007669"/>
    <property type="project" value="UniProtKB-KW"/>
</dbReference>
<dbReference type="PROSITE" id="PS50011">
    <property type="entry name" value="PROTEIN_KINASE_DOM"/>
    <property type="match status" value="1"/>
</dbReference>
<keyword evidence="3" id="KW-0808">Transferase</keyword>